<keyword evidence="12" id="KW-1185">Reference proteome</keyword>
<keyword evidence="5 10" id="KW-0472">Membrane</keyword>
<keyword evidence="6 10" id="KW-0407">Ion channel</keyword>
<keyword evidence="4 10" id="KW-1133">Transmembrane helix</keyword>
<reference evidence="11 12" key="1">
    <citation type="journal article" date="2017" name="Int. J. Syst. Evol. Microbiol.">
        <title>Solibacillus kalamii sp. nov., isolated from a high-efficiency particulate arrestance filter system used in the International Space Station.</title>
        <authorList>
            <person name="Checinska Sielaff A."/>
            <person name="Kumar R.M."/>
            <person name="Pal D."/>
            <person name="Mayilraj S."/>
            <person name="Venkateswaran K."/>
        </authorList>
    </citation>
    <scope>NUCLEOTIDE SEQUENCE [LARGE SCALE GENOMIC DNA]</scope>
    <source>
        <strain evidence="11 12">ISSFR-015</strain>
    </source>
</reference>
<evidence type="ECO:0000256" key="2">
    <source>
        <dbReference type="ARBA" id="ARBA00022475"/>
    </source>
</evidence>
<keyword evidence="10" id="KW-0406">Ion transport</keyword>
<protein>
    <recommendedName>
        <fullName evidence="10">Fluoride-specific ion channel FluC</fullName>
    </recommendedName>
</protein>
<comment type="catalytic activity">
    <reaction evidence="8">
        <text>fluoride(in) = fluoride(out)</text>
        <dbReference type="Rhea" id="RHEA:76159"/>
        <dbReference type="ChEBI" id="CHEBI:17051"/>
    </reaction>
    <physiologicalReaction direction="left-to-right" evidence="8">
        <dbReference type="Rhea" id="RHEA:76160"/>
    </physiologicalReaction>
</comment>
<evidence type="ECO:0000256" key="10">
    <source>
        <dbReference type="HAMAP-Rule" id="MF_00454"/>
    </source>
</evidence>
<dbReference type="InterPro" id="IPR003691">
    <property type="entry name" value="FluC"/>
</dbReference>
<evidence type="ECO:0000256" key="3">
    <source>
        <dbReference type="ARBA" id="ARBA00022692"/>
    </source>
</evidence>
<dbReference type="Pfam" id="PF02537">
    <property type="entry name" value="CRCB"/>
    <property type="match status" value="1"/>
</dbReference>
<evidence type="ECO:0000256" key="1">
    <source>
        <dbReference type="ARBA" id="ARBA00004651"/>
    </source>
</evidence>
<feature type="binding site" evidence="10">
    <location>
        <position position="77"/>
    </location>
    <ligand>
        <name>Na(+)</name>
        <dbReference type="ChEBI" id="CHEBI:29101"/>
        <note>structural</note>
    </ligand>
</feature>
<dbReference type="Proteomes" id="UP000196594">
    <property type="component" value="Unassembled WGS sequence"/>
</dbReference>
<evidence type="ECO:0000256" key="8">
    <source>
        <dbReference type="ARBA" id="ARBA00035585"/>
    </source>
</evidence>
<name>A0ABX3ZCT4_9BACL</name>
<comment type="activity regulation">
    <text evidence="10">Na(+) is not transported, but it plays an essential structural role and its presence is essential for fluoride channel function.</text>
</comment>
<evidence type="ECO:0000256" key="6">
    <source>
        <dbReference type="ARBA" id="ARBA00023303"/>
    </source>
</evidence>
<sequence>MPMFLIGIGGAIGAVLRYSISLFLITNETAAFPFATVAVNLVGCFLLGLLSSGFEQKITANPNYLSALKTGLIGSFTTFSTFSVEVIQLLQHHSYLFAILYIFISAIFGFLFVALGMKAGRSLWERKEPV</sequence>
<dbReference type="EMBL" id="NHNT01000016">
    <property type="protein sequence ID" value="OUZ37456.1"/>
    <property type="molecule type" value="Genomic_DNA"/>
</dbReference>
<comment type="similarity">
    <text evidence="7 10">Belongs to the fluoride channel Fluc/FEX (TC 1.A.43) family.</text>
</comment>
<gene>
    <name evidence="10" type="primary">fluC</name>
    <name evidence="10" type="synonym">crcB</name>
    <name evidence="11" type="ORF">CBM15_17630</name>
</gene>
<keyword evidence="10" id="KW-0915">Sodium</keyword>
<dbReference type="RefSeq" id="WP_087618490.1">
    <property type="nucleotide sequence ID" value="NZ_JAFBEY010000013.1"/>
</dbReference>
<comment type="caution">
    <text evidence="11">The sequence shown here is derived from an EMBL/GenBank/DDBJ whole genome shotgun (WGS) entry which is preliminary data.</text>
</comment>
<evidence type="ECO:0000256" key="4">
    <source>
        <dbReference type="ARBA" id="ARBA00022989"/>
    </source>
</evidence>
<keyword evidence="10" id="KW-0479">Metal-binding</keyword>
<accession>A0ABX3ZCT4</accession>
<dbReference type="PANTHER" id="PTHR28259:SF1">
    <property type="entry name" value="FLUORIDE EXPORT PROTEIN 1-RELATED"/>
    <property type="match status" value="1"/>
</dbReference>
<organism evidence="11 12">
    <name type="scientific">Solibacillus kalamii</name>
    <dbReference type="NCBI Taxonomy" id="1748298"/>
    <lineage>
        <taxon>Bacteria</taxon>
        <taxon>Bacillati</taxon>
        <taxon>Bacillota</taxon>
        <taxon>Bacilli</taxon>
        <taxon>Bacillales</taxon>
        <taxon>Caryophanaceae</taxon>
        <taxon>Solibacillus</taxon>
    </lineage>
</organism>
<evidence type="ECO:0000313" key="11">
    <source>
        <dbReference type="EMBL" id="OUZ37456.1"/>
    </source>
</evidence>
<feature type="transmembrane region" description="Helical" evidence="10">
    <location>
        <begin position="31"/>
        <end position="50"/>
    </location>
</feature>
<evidence type="ECO:0000256" key="5">
    <source>
        <dbReference type="ARBA" id="ARBA00023136"/>
    </source>
</evidence>
<evidence type="ECO:0000256" key="7">
    <source>
        <dbReference type="ARBA" id="ARBA00035120"/>
    </source>
</evidence>
<dbReference type="NCBIfam" id="TIGR00494">
    <property type="entry name" value="crcB"/>
    <property type="match status" value="1"/>
</dbReference>
<keyword evidence="10" id="KW-0813">Transport</keyword>
<feature type="transmembrane region" description="Helical" evidence="10">
    <location>
        <begin position="96"/>
        <end position="117"/>
    </location>
</feature>
<feature type="binding site" evidence="10">
    <location>
        <position position="74"/>
    </location>
    <ligand>
        <name>Na(+)</name>
        <dbReference type="ChEBI" id="CHEBI:29101"/>
        <note>structural</note>
    </ligand>
</feature>
<evidence type="ECO:0000313" key="12">
    <source>
        <dbReference type="Proteomes" id="UP000196594"/>
    </source>
</evidence>
<comment type="function">
    <text evidence="9 10">Fluoride-specific ion channel. Important for reducing fluoride concentration in the cell, thus reducing its toxicity.</text>
</comment>
<keyword evidence="3 10" id="KW-0812">Transmembrane</keyword>
<evidence type="ECO:0000256" key="9">
    <source>
        <dbReference type="ARBA" id="ARBA00049940"/>
    </source>
</evidence>
<keyword evidence="2 10" id="KW-1003">Cell membrane</keyword>
<proteinExistence type="inferred from homology"/>
<dbReference type="PANTHER" id="PTHR28259">
    <property type="entry name" value="FLUORIDE EXPORT PROTEIN 1-RELATED"/>
    <property type="match status" value="1"/>
</dbReference>
<dbReference type="HAMAP" id="MF_00454">
    <property type="entry name" value="FluC"/>
    <property type="match status" value="1"/>
</dbReference>
<comment type="subcellular location">
    <subcellularLocation>
        <location evidence="1 10">Cell membrane</location>
        <topology evidence="1 10">Multi-pass membrane protein</topology>
    </subcellularLocation>
</comment>
<feature type="transmembrane region" description="Helical" evidence="10">
    <location>
        <begin position="71"/>
        <end position="90"/>
    </location>
</feature>